<evidence type="ECO:0000313" key="12">
    <source>
        <dbReference type="EMBL" id="MPY52979.1"/>
    </source>
</evidence>
<dbReference type="InterPro" id="IPR053376">
    <property type="entry name" value="Serine_acetyltransferase"/>
</dbReference>
<evidence type="ECO:0000256" key="10">
    <source>
        <dbReference type="SAM" id="MobiDB-lite"/>
    </source>
</evidence>
<evidence type="ECO:0000256" key="8">
    <source>
        <dbReference type="ARBA" id="ARBA00023315"/>
    </source>
</evidence>
<sequence length="261" mass="27261">MPSAYGFHTAAGPGASATRVPGAPPGDGCGEPFDIGSTPGTGSPAAQAIGAVRRDAPHPTPHPGALRRIRLRVTRASAAAETPSLPRLIREDLQAVLDRDPSCSGRGEALLHAGWQGLALHRLAHRHYTRGHRLRAAALTRLARLLTGMEIHAGARIGRRAFIDHGFGVVIGETAVIGDDMTLYHGVTLGSRGWLRDNGGGHRRHPVLGDRVLIGTGASVLGPVTVGDGCRIAAHSLVLNDLPAAGTPPHQTATTRRTQSH</sequence>
<dbReference type="InterPro" id="IPR042122">
    <property type="entry name" value="Ser_AcTrfase_N_sf"/>
</dbReference>
<evidence type="ECO:0000313" key="13">
    <source>
        <dbReference type="Proteomes" id="UP000373149"/>
    </source>
</evidence>
<organism evidence="12 13">
    <name type="scientific">Streptomyces acidicola</name>
    <dbReference type="NCBI Taxonomy" id="2596892"/>
    <lineage>
        <taxon>Bacteria</taxon>
        <taxon>Bacillati</taxon>
        <taxon>Actinomycetota</taxon>
        <taxon>Actinomycetes</taxon>
        <taxon>Kitasatosporales</taxon>
        <taxon>Streptomycetaceae</taxon>
        <taxon>Streptomyces</taxon>
    </lineage>
</organism>
<dbReference type="PANTHER" id="PTHR42811">
    <property type="entry name" value="SERINE ACETYLTRANSFERASE"/>
    <property type="match status" value="1"/>
</dbReference>
<dbReference type="SUPFAM" id="SSF51161">
    <property type="entry name" value="Trimeric LpxA-like enzymes"/>
    <property type="match status" value="1"/>
</dbReference>
<keyword evidence="8" id="KW-0012">Acyltransferase</keyword>
<dbReference type="InterPro" id="IPR001451">
    <property type="entry name" value="Hexapep"/>
</dbReference>
<comment type="caution">
    <text evidence="12">The sequence shown here is derived from an EMBL/GenBank/DDBJ whole genome shotgun (WGS) entry which is preliminary data.</text>
</comment>
<comment type="similarity">
    <text evidence="2">Belongs to the transferase hexapeptide repeat family.</text>
</comment>
<dbReference type="InterPro" id="IPR045304">
    <property type="entry name" value="LbH_SAT"/>
</dbReference>
<dbReference type="AlphaFoldDB" id="A0A5N8X0C2"/>
<evidence type="ECO:0000256" key="2">
    <source>
        <dbReference type="ARBA" id="ARBA00007274"/>
    </source>
</evidence>
<dbReference type="EC" id="2.3.1.30" evidence="3"/>
<dbReference type="UniPathway" id="UPA00136">
    <property type="reaction ID" value="UER00199"/>
</dbReference>
<dbReference type="Proteomes" id="UP000373149">
    <property type="component" value="Unassembled WGS sequence"/>
</dbReference>
<comment type="pathway">
    <text evidence="1">Amino-acid biosynthesis; L-cysteine biosynthesis; L-cysteine from L-serine: step 1/2.</text>
</comment>
<evidence type="ECO:0000259" key="11">
    <source>
        <dbReference type="Pfam" id="PF06426"/>
    </source>
</evidence>
<comment type="catalytic activity">
    <reaction evidence="9">
        <text>L-serine + acetyl-CoA = O-acetyl-L-serine + CoA</text>
        <dbReference type="Rhea" id="RHEA:24560"/>
        <dbReference type="ChEBI" id="CHEBI:33384"/>
        <dbReference type="ChEBI" id="CHEBI:57287"/>
        <dbReference type="ChEBI" id="CHEBI:57288"/>
        <dbReference type="ChEBI" id="CHEBI:58340"/>
        <dbReference type="EC" id="2.3.1.30"/>
    </reaction>
</comment>
<dbReference type="EMBL" id="VMNX01000164">
    <property type="protein sequence ID" value="MPY52979.1"/>
    <property type="molecule type" value="Genomic_DNA"/>
</dbReference>
<proteinExistence type="inferred from homology"/>
<keyword evidence="13" id="KW-1185">Reference proteome</keyword>
<evidence type="ECO:0000256" key="3">
    <source>
        <dbReference type="ARBA" id="ARBA00013266"/>
    </source>
</evidence>
<dbReference type="GO" id="GO:0005737">
    <property type="term" value="C:cytoplasm"/>
    <property type="evidence" value="ECO:0007669"/>
    <property type="project" value="InterPro"/>
</dbReference>
<evidence type="ECO:0000256" key="5">
    <source>
        <dbReference type="ARBA" id="ARBA00022605"/>
    </source>
</evidence>
<dbReference type="InterPro" id="IPR010493">
    <property type="entry name" value="Ser_AcTrfase_N"/>
</dbReference>
<keyword evidence="7" id="KW-0198">Cysteine biosynthesis</keyword>
<dbReference type="Pfam" id="PF06426">
    <property type="entry name" value="SATase_N"/>
    <property type="match status" value="1"/>
</dbReference>
<dbReference type="InterPro" id="IPR011004">
    <property type="entry name" value="Trimer_LpxA-like_sf"/>
</dbReference>
<evidence type="ECO:0000256" key="1">
    <source>
        <dbReference type="ARBA" id="ARBA00004876"/>
    </source>
</evidence>
<evidence type="ECO:0000256" key="6">
    <source>
        <dbReference type="ARBA" id="ARBA00022679"/>
    </source>
</evidence>
<dbReference type="NCBIfam" id="NF041874">
    <property type="entry name" value="EPS_EpsC"/>
    <property type="match status" value="1"/>
</dbReference>
<dbReference type="CDD" id="cd03354">
    <property type="entry name" value="LbH_SAT"/>
    <property type="match status" value="1"/>
</dbReference>
<evidence type="ECO:0000256" key="4">
    <source>
        <dbReference type="ARBA" id="ARBA00018522"/>
    </source>
</evidence>
<evidence type="ECO:0000256" key="7">
    <source>
        <dbReference type="ARBA" id="ARBA00023192"/>
    </source>
</evidence>
<gene>
    <name evidence="12" type="ORF">FPZ41_32210</name>
</gene>
<keyword evidence="5" id="KW-0028">Amino-acid biosynthesis</keyword>
<dbReference type="GO" id="GO:0009001">
    <property type="term" value="F:serine O-acetyltransferase activity"/>
    <property type="evidence" value="ECO:0007669"/>
    <property type="project" value="UniProtKB-EC"/>
</dbReference>
<name>A0A5N8X0C2_9ACTN</name>
<accession>A0A5N8X0C2</accession>
<evidence type="ECO:0000256" key="9">
    <source>
        <dbReference type="ARBA" id="ARBA00049486"/>
    </source>
</evidence>
<feature type="region of interest" description="Disordered" evidence="10">
    <location>
        <begin position="1"/>
        <end position="45"/>
    </location>
</feature>
<keyword evidence="6 12" id="KW-0808">Transferase</keyword>
<dbReference type="GO" id="GO:0006535">
    <property type="term" value="P:cysteine biosynthetic process from serine"/>
    <property type="evidence" value="ECO:0007669"/>
    <property type="project" value="InterPro"/>
</dbReference>
<dbReference type="RefSeq" id="WP_152867155.1">
    <property type="nucleotide sequence ID" value="NZ_VMNX01000164.1"/>
</dbReference>
<reference evidence="12 13" key="1">
    <citation type="submission" date="2019-09" db="EMBL/GenBank/DDBJ databases">
        <authorList>
            <person name="Duangmal K."/>
            <person name="Teo W.F.A."/>
            <person name="Lipun K."/>
        </authorList>
    </citation>
    <scope>NUCLEOTIDE SEQUENCE [LARGE SCALE GENOMIC DNA]</scope>
    <source>
        <strain evidence="12 13">K1PN6</strain>
    </source>
</reference>
<feature type="domain" description="Serine acetyltransferase N-terminal" evidence="11">
    <location>
        <begin position="69"/>
        <end position="116"/>
    </location>
</feature>
<dbReference type="Pfam" id="PF00132">
    <property type="entry name" value="Hexapep"/>
    <property type="match status" value="1"/>
</dbReference>
<dbReference type="Gene3D" id="2.160.10.10">
    <property type="entry name" value="Hexapeptide repeat proteins"/>
    <property type="match status" value="1"/>
</dbReference>
<dbReference type="Gene3D" id="1.10.3130.10">
    <property type="entry name" value="serine acetyltransferase, domain 1"/>
    <property type="match status" value="1"/>
</dbReference>
<protein>
    <recommendedName>
        <fullName evidence="4">Serine acetyltransferase</fullName>
        <ecNumber evidence="3">2.3.1.30</ecNumber>
    </recommendedName>
</protein>